<dbReference type="EMBL" id="VSSQ01013490">
    <property type="protein sequence ID" value="MPM51603.1"/>
    <property type="molecule type" value="Genomic_DNA"/>
</dbReference>
<evidence type="ECO:0008006" key="3">
    <source>
        <dbReference type="Google" id="ProtNLM"/>
    </source>
</evidence>
<evidence type="ECO:0000256" key="1">
    <source>
        <dbReference type="SAM" id="Phobius"/>
    </source>
</evidence>
<protein>
    <recommendedName>
        <fullName evidence="3">DZANK-type domain-containing protein</fullName>
    </recommendedName>
</protein>
<dbReference type="AlphaFoldDB" id="A0A645AL73"/>
<reference evidence="2" key="1">
    <citation type="submission" date="2019-08" db="EMBL/GenBank/DDBJ databases">
        <authorList>
            <person name="Kucharzyk K."/>
            <person name="Murdoch R.W."/>
            <person name="Higgins S."/>
            <person name="Loffler F."/>
        </authorList>
    </citation>
    <scope>NUCLEOTIDE SEQUENCE</scope>
</reference>
<keyword evidence="1" id="KW-1133">Transmembrane helix</keyword>
<feature type="transmembrane region" description="Helical" evidence="1">
    <location>
        <begin position="43"/>
        <end position="64"/>
    </location>
</feature>
<accession>A0A645AL73</accession>
<evidence type="ECO:0000313" key="2">
    <source>
        <dbReference type="EMBL" id="MPM51603.1"/>
    </source>
</evidence>
<gene>
    <name evidence="2" type="ORF">SDC9_98353</name>
</gene>
<proteinExistence type="predicted"/>
<name>A0A645AL73_9ZZZZ</name>
<comment type="caution">
    <text evidence="2">The sequence shown here is derived from an EMBL/GenBank/DDBJ whole genome shotgun (WGS) entry which is preliminary data.</text>
</comment>
<keyword evidence="1" id="KW-0812">Transmembrane</keyword>
<keyword evidence="1" id="KW-0472">Membrane</keyword>
<organism evidence="2">
    <name type="scientific">bioreactor metagenome</name>
    <dbReference type="NCBI Taxonomy" id="1076179"/>
    <lineage>
        <taxon>unclassified sequences</taxon>
        <taxon>metagenomes</taxon>
        <taxon>ecological metagenomes</taxon>
    </lineage>
</organism>
<sequence>MTKCPSCKATIEDGIRKCPNCKKELKWKHGEPVLTVGQAMQDIGKSLTVIVWGPLLLIAVYYIIKKLL</sequence>